<keyword evidence="1" id="KW-0479">Metal-binding</keyword>
<evidence type="ECO:0000313" key="8">
    <source>
        <dbReference type="EMBL" id="KAL2834297.1"/>
    </source>
</evidence>
<feature type="region of interest" description="Disordered" evidence="5">
    <location>
        <begin position="1"/>
        <end position="25"/>
    </location>
</feature>
<evidence type="ECO:0000256" key="5">
    <source>
        <dbReference type="SAM" id="MobiDB-lite"/>
    </source>
</evidence>
<dbReference type="Proteomes" id="UP001610335">
    <property type="component" value="Unassembled WGS sequence"/>
</dbReference>
<dbReference type="PROSITE" id="PS50280">
    <property type="entry name" value="SET"/>
    <property type="match status" value="1"/>
</dbReference>
<dbReference type="InterPro" id="IPR001214">
    <property type="entry name" value="SET_dom"/>
</dbReference>
<dbReference type="PANTHER" id="PTHR12197:SF251">
    <property type="entry name" value="EG:BACR7C10.4 PROTEIN"/>
    <property type="match status" value="1"/>
</dbReference>
<feature type="domain" description="SET" evidence="6">
    <location>
        <begin position="1"/>
        <end position="257"/>
    </location>
</feature>
<evidence type="ECO:0000256" key="4">
    <source>
        <dbReference type="PROSITE-ProRule" id="PRU00134"/>
    </source>
</evidence>
<evidence type="ECO:0000259" key="6">
    <source>
        <dbReference type="PROSITE" id="PS50280"/>
    </source>
</evidence>
<comment type="caution">
    <text evidence="8">The sequence shown here is derived from an EMBL/GenBank/DDBJ whole genome shotgun (WGS) entry which is preliminary data.</text>
</comment>
<keyword evidence="9" id="KW-1185">Reference proteome</keyword>
<dbReference type="Gene3D" id="2.170.270.10">
    <property type="entry name" value="SET domain"/>
    <property type="match status" value="1"/>
</dbReference>
<sequence>MSESRPLSSLNKAQPGPAPDGLGTGLFANKNIRTGEDVLHFESPFVAVLETQRLEDTCSGCFGKRQLETDSEDNKITLKACTGCQIVKYCDKTCQVKDWKAAHSLECGIYQTLKPRVLPINARAILRMVLRTGASKNGYTSQDLEELGALETHIQEIRNESPAQWERIALTSKAVKEYSGTEMEEEMISAYGAKLDLNSFNLTSAVYDRTGLYLHPFAALMNHSCNYNCVVGFDGPELYVKAIYPIQNHEQIFISYVDATNPVDIRKKELRERYFFECRCEKCSSETPASQDRNISEEAEAVAKDAYALLESGSASDDSWKLSETIQNLISHSWPKTQQPFISVLDESITADIARGEFGYGFLNSALRYLHIDRDVYSESHPIRAVHAWTLAKMAIYISQANPNFTLPGFVRGRDALGLIRSSGVSVDYGLIAWSVLVGLVARKAEICIVPGLKQMVEKAFLEVHGEFMTNGLDPRGMGEEIRKEWVKVREVLQGYLTEIFGEDV</sequence>
<evidence type="ECO:0000259" key="7">
    <source>
        <dbReference type="PROSITE" id="PS50865"/>
    </source>
</evidence>
<dbReference type="PROSITE" id="PS50865">
    <property type="entry name" value="ZF_MYND_2"/>
    <property type="match status" value="1"/>
</dbReference>
<dbReference type="EMBL" id="JBFXLS010000002">
    <property type="protein sequence ID" value="KAL2834297.1"/>
    <property type="molecule type" value="Genomic_DNA"/>
</dbReference>
<dbReference type="Pfam" id="PF01753">
    <property type="entry name" value="zf-MYND"/>
    <property type="match status" value="1"/>
</dbReference>
<dbReference type="Gene3D" id="6.10.140.2220">
    <property type="match status" value="1"/>
</dbReference>
<dbReference type="Gene3D" id="1.10.220.160">
    <property type="match status" value="1"/>
</dbReference>
<proteinExistence type="predicted"/>
<feature type="compositionally biased region" description="Polar residues" evidence="5">
    <location>
        <begin position="1"/>
        <end position="12"/>
    </location>
</feature>
<evidence type="ECO:0000313" key="9">
    <source>
        <dbReference type="Proteomes" id="UP001610335"/>
    </source>
</evidence>
<evidence type="ECO:0000256" key="3">
    <source>
        <dbReference type="ARBA" id="ARBA00022833"/>
    </source>
</evidence>
<name>A0ABR4J5G6_9EURO</name>
<dbReference type="InterPro" id="IPR002893">
    <property type="entry name" value="Znf_MYND"/>
</dbReference>
<reference evidence="8 9" key="1">
    <citation type="submission" date="2024-07" db="EMBL/GenBank/DDBJ databases">
        <title>Section-level genome sequencing and comparative genomics of Aspergillus sections Usti and Cavernicolus.</title>
        <authorList>
            <consortium name="Lawrence Berkeley National Laboratory"/>
            <person name="Nybo J.L."/>
            <person name="Vesth T.C."/>
            <person name="Theobald S."/>
            <person name="Frisvad J.C."/>
            <person name="Larsen T.O."/>
            <person name="Kjaerboelling I."/>
            <person name="Rothschild-Mancinelli K."/>
            <person name="Lyhne E.K."/>
            <person name="Kogle M.E."/>
            <person name="Barry K."/>
            <person name="Clum A."/>
            <person name="Na H."/>
            <person name="Ledsgaard L."/>
            <person name="Lin J."/>
            <person name="Lipzen A."/>
            <person name="Kuo A."/>
            <person name="Riley R."/>
            <person name="Mondo S."/>
            <person name="LaButti K."/>
            <person name="Haridas S."/>
            <person name="Pangalinan J."/>
            <person name="Salamov A.A."/>
            <person name="Simmons B.A."/>
            <person name="Magnuson J.K."/>
            <person name="Chen J."/>
            <person name="Drula E."/>
            <person name="Henrissat B."/>
            <person name="Wiebenga A."/>
            <person name="Lubbers R.J."/>
            <person name="Gomes A.C."/>
            <person name="Makela M.R."/>
            <person name="Stajich J."/>
            <person name="Grigoriev I.V."/>
            <person name="Mortensen U.H."/>
            <person name="De vries R.P."/>
            <person name="Baker S.E."/>
            <person name="Andersen M.R."/>
        </authorList>
    </citation>
    <scope>NUCLEOTIDE SEQUENCE [LARGE SCALE GENOMIC DNA]</scope>
    <source>
        <strain evidence="8 9">CBS 600.67</strain>
    </source>
</reference>
<evidence type="ECO:0000256" key="1">
    <source>
        <dbReference type="ARBA" id="ARBA00022723"/>
    </source>
</evidence>
<evidence type="ECO:0008006" key="10">
    <source>
        <dbReference type="Google" id="ProtNLM"/>
    </source>
</evidence>
<dbReference type="InterPro" id="IPR050869">
    <property type="entry name" value="H3K4_H4K5_MeTrfase"/>
</dbReference>
<organism evidence="8 9">
    <name type="scientific">Aspergillus cavernicola</name>
    <dbReference type="NCBI Taxonomy" id="176166"/>
    <lineage>
        <taxon>Eukaryota</taxon>
        <taxon>Fungi</taxon>
        <taxon>Dikarya</taxon>
        <taxon>Ascomycota</taxon>
        <taxon>Pezizomycotina</taxon>
        <taxon>Eurotiomycetes</taxon>
        <taxon>Eurotiomycetidae</taxon>
        <taxon>Eurotiales</taxon>
        <taxon>Aspergillaceae</taxon>
        <taxon>Aspergillus</taxon>
        <taxon>Aspergillus subgen. Nidulantes</taxon>
    </lineage>
</organism>
<dbReference type="InterPro" id="IPR046341">
    <property type="entry name" value="SET_dom_sf"/>
</dbReference>
<feature type="domain" description="MYND-type" evidence="7">
    <location>
        <begin position="58"/>
        <end position="107"/>
    </location>
</feature>
<dbReference type="Pfam" id="PF00856">
    <property type="entry name" value="SET"/>
    <property type="match status" value="1"/>
</dbReference>
<accession>A0ABR4J5G6</accession>
<keyword evidence="3" id="KW-0862">Zinc</keyword>
<dbReference type="SUPFAM" id="SSF82199">
    <property type="entry name" value="SET domain"/>
    <property type="match status" value="1"/>
</dbReference>
<protein>
    <recommendedName>
        <fullName evidence="10">Suppressor of anucleate metulae protein B</fullName>
    </recommendedName>
</protein>
<evidence type="ECO:0000256" key="2">
    <source>
        <dbReference type="ARBA" id="ARBA00022771"/>
    </source>
</evidence>
<gene>
    <name evidence="8" type="ORF">BDW59DRAFT_156238</name>
</gene>
<keyword evidence="2 4" id="KW-0863">Zinc-finger</keyword>
<dbReference type="PANTHER" id="PTHR12197">
    <property type="entry name" value="HISTONE-LYSINE N-METHYLTRANSFERASE SMYD"/>
    <property type="match status" value="1"/>
</dbReference>